<evidence type="ECO:0000256" key="4">
    <source>
        <dbReference type="ARBA" id="ARBA00022692"/>
    </source>
</evidence>
<evidence type="ECO:0000256" key="6">
    <source>
        <dbReference type="ARBA" id="ARBA00022989"/>
    </source>
</evidence>
<sequence length="64" mass="7144">MAGFNPAGYLRDVRQEIGRVTWPSRKETLITTGLVLALSALAAVFFLVADWLIQLMMRLLFGFG</sequence>
<evidence type="ECO:0000256" key="7">
    <source>
        <dbReference type="ARBA" id="ARBA00023010"/>
    </source>
</evidence>
<gene>
    <name evidence="9 10" type="primary">secE</name>
    <name evidence="10" type="ORF">EAH89_10530</name>
</gene>
<dbReference type="GO" id="GO:0008320">
    <property type="term" value="F:protein transmembrane transporter activity"/>
    <property type="evidence" value="ECO:0007669"/>
    <property type="project" value="UniProtKB-UniRule"/>
</dbReference>
<dbReference type="PANTHER" id="PTHR33910:SF1">
    <property type="entry name" value="PROTEIN TRANSLOCASE SUBUNIT SECE"/>
    <property type="match status" value="1"/>
</dbReference>
<keyword evidence="8 9" id="KW-0472">Membrane</keyword>
<dbReference type="AlphaFoldDB" id="A0A502G6Y2"/>
<reference evidence="10 11" key="1">
    <citation type="journal article" date="2019" name="Environ. Microbiol.">
        <title>Species interactions and distinct microbial communities in high Arctic permafrost affected cryosols are associated with the CH4 and CO2 gas fluxes.</title>
        <authorList>
            <person name="Altshuler I."/>
            <person name="Hamel J."/>
            <person name="Turney S."/>
            <person name="Magnuson E."/>
            <person name="Levesque R."/>
            <person name="Greer C."/>
            <person name="Whyte L.G."/>
        </authorList>
    </citation>
    <scope>NUCLEOTIDE SEQUENCE [LARGE SCALE GENOMIC DNA]</scope>
    <source>
        <strain evidence="10 11">S9.3B</strain>
    </source>
</reference>
<evidence type="ECO:0000313" key="10">
    <source>
        <dbReference type="EMBL" id="TPG57372.1"/>
    </source>
</evidence>
<feature type="transmembrane region" description="Helical" evidence="9">
    <location>
        <begin position="29"/>
        <end position="53"/>
    </location>
</feature>
<keyword evidence="3 9" id="KW-1003">Cell membrane</keyword>
<evidence type="ECO:0000256" key="9">
    <source>
        <dbReference type="HAMAP-Rule" id="MF_00422"/>
    </source>
</evidence>
<dbReference type="InterPro" id="IPR038379">
    <property type="entry name" value="SecE_sf"/>
</dbReference>
<evidence type="ECO:0000256" key="3">
    <source>
        <dbReference type="ARBA" id="ARBA00022475"/>
    </source>
</evidence>
<dbReference type="GO" id="GO:0043952">
    <property type="term" value="P:protein transport by the Sec complex"/>
    <property type="evidence" value="ECO:0007669"/>
    <property type="project" value="UniProtKB-UniRule"/>
</dbReference>
<evidence type="ECO:0000256" key="1">
    <source>
        <dbReference type="ARBA" id="ARBA00004370"/>
    </source>
</evidence>
<comment type="subcellular location">
    <subcellularLocation>
        <location evidence="9">Cell membrane</location>
        <topology evidence="9">Single-pass membrane protein</topology>
    </subcellularLocation>
    <subcellularLocation>
        <location evidence="1">Membrane</location>
    </subcellularLocation>
</comment>
<keyword evidence="11" id="KW-1185">Reference proteome</keyword>
<dbReference type="HAMAP" id="MF_00422">
    <property type="entry name" value="SecE"/>
    <property type="match status" value="1"/>
</dbReference>
<evidence type="ECO:0000256" key="5">
    <source>
        <dbReference type="ARBA" id="ARBA00022927"/>
    </source>
</evidence>
<evidence type="ECO:0000256" key="2">
    <source>
        <dbReference type="ARBA" id="ARBA00022448"/>
    </source>
</evidence>
<keyword evidence="6 9" id="KW-1133">Transmembrane helix</keyword>
<organism evidence="10 11">
    <name type="scientific">Muricoccus nepalensis</name>
    <dbReference type="NCBI Taxonomy" id="1854500"/>
    <lineage>
        <taxon>Bacteria</taxon>
        <taxon>Pseudomonadati</taxon>
        <taxon>Pseudomonadota</taxon>
        <taxon>Alphaproteobacteria</taxon>
        <taxon>Acetobacterales</taxon>
        <taxon>Roseomonadaceae</taxon>
        <taxon>Muricoccus</taxon>
    </lineage>
</organism>
<keyword evidence="4 9" id="KW-0812">Transmembrane</keyword>
<comment type="caution">
    <text evidence="10">The sequence shown here is derived from an EMBL/GenBank/DDBJ whole genome shotgun (WGS) entry which is preliminary data.</text>
</comment>
<keyword evidence="5 9" id="KW-0653">Protein transport</keyword>
<dbReference type="RefSeq" id="WP_140882779.1">
    <property type="nucleotide sequence ID" value="NZ_RCZP01000008.1"/>
</dbReference>
<dbReference type="InterPro" id="IPR001901">
    <property type="entry name" value="Translocase_SecE/Sec61-g"/>
</dbReference>
<proteinExistence type="inferred from homology"/>
<evidence type="ECO:0000313" key="11">
    <source>
        <dbReference type="Proteomes" id="UP000317078"/>
    </source>
</evidence>
<dbReference type="Proteomes" id="UP000317078">
    <property type="component" value="Unassembled WGS sequence"/>
</dbReference>
<keyword evidence="2 9" id="KW-0813">Transport</keyword>
<comment type="function">
    <text evidence="9">Essential subunit of the Sec protein translocation channel SecYEG. Clamps together the 2 halves of SecY. May contact the channel plug during translocation.</text>
</comment>
<comment type="subunit">
    <text evidence="9">Component of the Sec protein translocase complex. Heterotrimer consisting of SecY, SecE and SecG subunits. The heterotrimers can form oligomers, although 1 heterotrimer is thought to be able to translocate proteins. Interacts with the ribosome. Interacts with SecDF, and other proteins may be involved. Interacts with SecA.</text>
</comment>
<keyword evidence="7 9" id="KW-0811">Translocation</keyword>
<dbReference type="PANTHER" id="PTHR33910">
    <property type="entry name" value="PROTEIN TRANSLOCASE SUBUNIT SECE"/>
    <property type="match status" value="1"/>
</dbReference>
<dbReference type="Pfam" id="PF00584">
    <property type="entry name" value="SecE"/>
    <property type="match status" value="1"/>
</dbReference>
<evidence type="ECO:0000256" key="8">
    <source>
        <dbReference type="ARBA" id="ARBA00023136"/>
    </source>
</evidence>
<dbReference type="GO" id="GO:0006605">
    <property type="term" value="P:protein targeting"/>
    <property type="evidence" value="ECO:0007669"/>
    <property type="project" value="UniProtKB-UniRule"/>
</dbReference>
<dbReference type="EMBL" id="RCZP01000008">
    <property type="protein sequence ID" value="TPG57372.1"/>
    <property type="molecule type" value="Genomic_DNA"/>
</dbReference>
<protein>
    <recommendedName>
        <fullName evidence="9">Protein translocase subunit SecE</fullName>
    </recommendedName>
</protein>
<dbReference type="OrthoDB" id="9812738at2"/>
<dbReference type="InterPro" id="IPR005807">
    <property type="entry name" value="SecE_bac"/>
</dbReference>
<dbReference type="Gene3D" id="1.20.5.1030">
    <property type="entry name" value="Preprotein translocase secy subunit"/>
    <property type="match status" value="1"/>
</dbReference>
<dbReference type="GO" id="GO:0065002">
    <property type="term" value="P:intracellular protein transmembrane transport"/>
    <property type="evidence" value="ECO:0007669"/>
    <property type="project" value="UniProtKB-UniRule"/>
</dbReference>
<name>A0A502G6Y2_9PROT</name>
<comment type="similarity">
    <text evidence="9">Belongs to the SecE/SEC61-gamma family.</text>
</comment>
<dbReference type="PROSITE" id="PS01067">
    <property type="entry name" value="SECE_SEC61G"/>
    <property type="match status" value="1"/>
</dbReference>
<accession>A0A502G6Y2</accession>
<dbReference type="GO" id="GO:0005886">
    <property type="term" value="C:plasma membrane"/>
    <property type="evidence" value="ECO:0007669"/>
    <property type="project" value="UniProtKB-SubCell"/>
</dbReference>
<dbReference type="GO" id="GO:0009306">
    <property type="term" value="P:protein secretion"/>
    <property type="evidence" value="ECO:0007669"/>
    <property type="project" value="UniProtKB-UniRule"/>
</dbReference>
<dbReference type="NCBIfam" id="TIGR00964">
    <property type="entry name" value="secE_bact"/>
    <property type="match status" value="1"/>
</dbReference>